<comment type="caution">
    <text evidence="3">The sequence shown here is derived from an EMBL/GenBank/DDBJ whole genome shotgun (WGS) entry which is preliminary data.</text>
</comment>
<evidence type="ECO:0000259" key="2">
    <source>
        <dbReference type="Pfam" id="PF05050"/>
    </source>
</evidence>
<dbReference type="InterPro" id="IPR029063">
    <property type="entry name" value="SAM-dependent_MTases_sf"/>
</dbReference>
<dbReference type="Proteomes" id="UP000015346">
    <property type="component" value="Unassembled WGS sequence"/>
</dbReference>
<reference evidence="3 4" key="1">
    <citation type="journal article" date="2013" name="Stand. Genomic Sci.">
        <title>Genome sequence of the reddish-pigmented Rubellimicrobium thermophilum type strain (DSM 16684(T)), a member of the Roseobacter clade.</title>
        <authorList>
            <person name="Fiebig A."/>
            <person name="Riedel T."/>
            <person name="Gronow S."/>
            <person name="Petersen J."/>
            <person name="Klenk H.P."/>
            <person name="Goker M."/>
        </authorList>
    </citation>
    <scope>NUCLEOTIDE SEQUENCE [LARGE SCALE GENOMIC DNA]</scope>
    <source>
        <strain evidence="3 4">DSM 16684</strain>
    </source>
</reference>
<dbReference type="AlphaFoldDB" id="S9SD89"/>
<organism evidence="3 4">
    <name type="scientific">Rubellimicrobium thermophilum DSM 16684</name>
    <dbReference type="NCBI Taxonomy" id="1123069"/>
    <lineage>
        <taxon>Bacteria</taxon>
        <taxon>Pseudomonadati</taxon>
        <taxon>Pseudomonadota</taxon>
        <taxon>Alphaproteobacteria</taxon>
        <taxon>Rhodobacterales</taxon>
        <taxon>Roseobacteraceae</taxon>
        <taxon>Rubellimicrobium</taxon>
    </lineage>
</organism>
<dbReference type="InterPro" id="IPR006342">
    <property type="entry name" value="FkbM_mtfrase"/>
</dbReference>
<name>S9SD89_9RHOB</name>
<feature type="region of interest" description="Disordered" evidence="1">
    <location>
        <begin position="262"/>
        <end position="296"/>
    </location>
</feature>
<keyword evidence="3" id="KW-0808">Transferase</keyword>
<protein>
    <submittedName>
        <fullName evidence="3">Methyltransferase FkbM domain protein</fullName>
    </submittedName>
</protein>
<feature type="compositionally biased region" description="Basic residues" evidence="1">
    <location>
        <begin position="287"/>
        <end position="296"/>
    </location>
</feature>
<keyword evidence="3" id="KW-0489">Methyltransferase</keyword>
<gene>
    <name evidence="3" type="ORF">ruthe_02394</name>
</gene>
<dbReference type="GO" id="GO:0032259">
    <property type="term" value="P:methylation"/>
    <property type="evidence" value="ECO:0007669"/>
    <property type="project" value="UniProtKB-KW"/>
</dbReference>
<dbReference type="SUPFAM" id="SSF53335">
    <property type="entry name" value="S-adenosyl-L-methionine-dependent methyltransferases"/>
    <property type="match status" value="1"/>
</dbReference>
<feature type="region of interest" description="Disordered" evidence="1">
    <location>
        <begin position="217"/>
        <end position="243"/>
    </location>
</feature>
<dbReference type="Pfam" id="PF05050">
    <property type="entry name" value="Methyltransf_21"/>
    <property type="match status" value="1"/>
</dbReference>
<proteinExistence type="predicted"/>
<dbReference type="EMBL" id="AOLV01000028">
    <property type="protein sequence ID" value="EPX84184.1"/>
    <property type="molecule type" value="Genomic_DNA"/>
</dbReference>
<accession>S9SD89</accession>
<dbReference type="STRING" id="1123069.ruthe_02394"/>
<evidence type="ECO:0000256" key="1">
    <source>
        <dbReference type="SAM" id="MobiDB-lite"/>
    </source>
</evidence>
<keyword evidence="4" id="KW-1185">Reference proteome</keyword>
<evidence type="ECO:0000313" key="3">
    <source>
        <dbReference type="EMBL" id="EPX84184.1"/>
    </source>
</evidence>
<feature type="compositionally biased region" description="Low complexity" evidence="1">
    <location>
        <begin position="217"/>
        <end position="228"/>
    </location>
</feature>
<sequence>MSDGIDARLARVRAELLAMRADLLAQLAQDRSRRRGELVRRLHGIARMLDPAYAYSSQAGQDAVVDRLFGGRTHLTFADIGGHDGVTGSNTLFLETRRFWTGILVEPVPLHLERARAARRCPCLPYAVAAEDGEAEFLEVAEGYTQMSGLVATYDPAILARVRADPRHRERRLRVQTRSLSRLLTESGLPHPHFVSLDIEAGKRPFWPVFPSRSIASASGRSRTTAARPPSPGSCRPRAMSSWSSAGRTKYGAAVTFPSNEAALTPCSSLTGHHRRRPGRRDAQWPNRRRGRHPPR</sequence>
<dbReference type="Gene3D" id="3.40.50.150">
    <property type="entry name" value="Vaccinia Virus protein VP39"/>
    <property type="match status" value="1"/>
</dbReference>
<dbReference type="HOGENOM" id="CLU_939700_0_0_5"/>
<dbReference type="GO" id="GO:0008168">
    <property type="term" value="F:methyltransferase activity"/>
    <property type="evidence" value="ECO:0007669"/>
    <property type="project" value="UniProtKB-KW"/>
</dbReference>
<evidence type="ECO:0000313" key="4">
    <source>
        <dbReference type="Proteomes" id="UP000015346"/>
    </source>
</evidence>
<feature type="domain" description="Methyltransferase FkbM" evidence="2">
    <location>
        <begin position="79"/>
        <end position="200"/>
    </location>
</feature>
<dbReference type="RefSeq" id="WP_021098476.1">
    <property type="nucleotide sequence ID" value="NZ_KE557322.1"/>
</dbReference>